<gene>
    <name evidence="6" type="ORF">LMJ30_18340</name>
</gene>
<dbReference type="InterPro" id="IPR000700">
    <property type="entry name" value="PAS-assoc_C"/>
</dbReference>
<dbReference type="Pfam" id="PF07730">
    <property type="entry name" value="HisKA_3"/>
    <property type="match status" value="1"/>
</dbReference>
<keyword evidence="3" id="KW-0902">Two-component regulatory system</keyword>
<dbReference type="PANTHER" id="PTHR24421:SF59">
    <property type="entry name" value="OXYGEN SENSOR HISTIDINE KINASE NREB"/>
    <property type="match status" value="1"/>
</dbReference>
<name>A0ABS8IYK6_9BURK</name>
<dbReference type="InterPro" id="IPR011712">
    <property type="entry name" value="Sig_transdc_His_kin_sub3_dim/P"/>
</dbReference>
<proteinExistence type="predicted"/>
<dbReference type="Gene3D" id="3.30.565.10">
    <property type="entry name" value="Histidine kinase-like ATPase, C-terminal domain"/>
    <property type="match status" value="1"/>
</dbReference>
<dbReference type="Pfam" id="PF08448">
    <property type="entry name" value="PAS_4"/>
    <property type="match status" value="1"/>
</dbReference>
<organism evidence="6 7">
    <name type="scientific">Massilia agrisoli</name>
    <dbReference type="NCBI Taxonomy" id="2892444"/>
    <lineage>
        <taxon>Bacteria</taxon>
        <taxon>Pseudomonadati</taxon>
        <taxon>Pseudomonadota</taxon>
        <taxon>Betaproteobacteria</taxon>
        <taxon>Burkholderiales</taxon>
        <taxon>Oxalobacteraceae</taxon>
        <taxon>Telluria group</taxon>
        <taxon>Massilia</taxon>
    </lineage>
</organism>
<evidence type="ECO:0000313" key="6">
    <source>
        <dbReference type="EMBL" id="MCC6072897.1"/>
    </source>
</evidence>
<dbReference type="InterPro" id="IPR035965">
    <property type="entry name" value="PAS-like_dom_sf"/>
</dbReference>
<dbReference type="RefSeq" id="WP_229433863.1">
    <property type="nucleotide sequence ID" value="NZ_JAJHPV010000020.1"/>
</dbReference>
<reference evidence="6 7" key="1">
    <citation type="submission" date="2021-11" db="EMBL/GenBank/DDBJ databases">
        <authorList>
            <person name="Huq M.A."/>
        </authorList>
    </citation>
    <scope>NUCLEOTIDE SEQUENCE [LARGE SCALE GENOMIC DNA]</scope>
    <source>
        <strain evidence="6 7">MAHUQ-52</strain>
    </source>
</reference>
<evidence type="ECO:0000313" key="7">
    <source>
        <dbReference type="Proteomes" id="UP001198701"/>
    </source>
</evidence>
<evidence type="ECO:0000256" key="2">
    <source>
        <dbReference type="ARBA" id="ARBA00022777"/>
    </source>
</evidence>
<accession>A0ABS8IYK6</accession>
<dbReference type="PROSITE" id="PS50113">
    <property type="entry name" value="PAC"/>
    <property type="match status" value="1"/>
</dbReference>
<keyword evidence="4" id="KW-0175">Coiled coil</keyword>
<keyword evidence="7" id="KW-1185">Reference proteome</keyword>
<dbReference type="CDD" id="cd00130">
    <property type="entry name" value="PAS"/>
    <property type="match status" value="1"/>
</dbReference>
<dbReference type="PANTHER" id="PTHR24421">
    <property type="entry name" value="NITRATE/NITRITE SENSOR PROTEIN NARX-RELATED"/>
    <property type="match status" value="1"/>
</dbReference>
<dbReference type="InterPro" id="IPR050482">
    <property type="entry name" value="Sensor_HK_TwoCompSys"/>
</dbReference>
<protein>
    <submittedName>
        <fullName evidence="6">PAS domain-containing protein</fullName>
    </submittedName>
</protein>
<dbReference type="InterPro" id="IPR000014">
    <property type="entry name" value="PAS"/>
</dbReference>
<evidence type="ECO:0000259" key="5">
    <source>
        <dbReference type="PROSITE" id="PS50113"/>
    </source>
</evidence>
<keyword evidence="1" id="KW-0808">Transferase</keyword>
<keyword evidence="2" id="KW-0418">Kinase</keyword>
<dbReference type="CDD" id="cd16917">
    <property type="entry name" value="HATPase_UhpB-NarQ-NarX-like"/>
    <property type="match status" value="1"/>
</dbReference>
<dbReference type="NCBIfam" id="TIGR00229">
    <property type="entry name" value="sensory_box"/>
    <property type="match status" value="1"/>
</dbReference>
<evidence type="ECO:0000256" key="4">
    <source>
        <dbReference type="SAM" id="Coils"/>
    </source>
</evidence>
<dbReference type="Gene3D" id="3.30.450.20">
    <property type="entry name" value="PAS domain"/>
    <property type="match status" value="1"/>
</dbReference>
<dbReference type="SUPFAM" id="SSF55785">
    <property type="entry name" value="PYP-like sensor domain (PAS domain)"/>
    <property type="match status" value="1"/>
</dbReference>
<dbReference type="InterPro" id="IPR036890">
    <property type="entry name" value="HATPase_C_sf"/>
</dbReference>
<sequence>MRWAARVAGVMVFGAAIAALAAGFSGQVSPVLSGVLGTGVGALMIHNDRLRVRIRARSAQLERANQRLRAEIGVRKAAESALEASEKRTHDILSTLPMPVIVKDAQSRIVLMNHAAEEKWGVPFARAGGTAGHQWIPPARMLEVLDEDRAVFAARKVVVSESQVRNDANGRVVEVEAYKRPVFDVQGAPHSLICVYVDITQRKQAEDALQRSFLQLRALTAELEMLKEEDRRRIAQGIHDELGQNLLALKIDVEMLHARASDRHPRLKRRVGHVLDTIDATIRSVRMIMNDLHPSTLELGLPVALEWLVEQFEKRSGIRCTLKVAGAHAPMTDTRRTSVIFRIVQEALVHVLSHAQASRVDVTLAGGHEQLSITIADDGGGIGCGDEAAQRMRAIRERVDVFGGDLGIECVEAGGTRLSILIPNETGETAA</sequence>
<dbReference type="SUPFAM" id="SSF55874">
    <property type="entry name" value="ATPase domain of HSP90 chaperone/DNA topoisomerase II/histidine kinase"/>
    <property type="match status" value="1"/>
</dbReference>
<dbReference type="Proteomes" id="UP001198701">
    <property type="component" value="Unassembled WGS sequence"/>
</dbReference>
<comment type="caution">
    <text evidence="6">The sequence shown here is derived from an EMBL/GenBank/DDBJ whole genome shotgun (WGS) entry which is preliminary data.</text>
</comment>
<dbReference type="InterPro" id="IPR013656">
    <property type="entry name" value="PAS_4"/>
</dbReference>
<evidence type="ECO:0000256" key="3">
    <source>
        <dbReference type="ARBA" id="ARBA00023012"/>
    </source>
</evidence>
<dbReference type="EMBL" id="JAJHPV010000020">
    <property type="protein sequence ID" value="MCC6072897.1"/>
    <property type="molecule type" value="Genomic_DNA"/>
</dbReference>
<feature type="domain" description="PAC" evidence="5">
    <location>
        <begin position="158"/>
        <end position="211"/>
    </location>
</feature>
<dbReference type="Gene3D" id="1.20.5.1930">
    <property type="match status" value="1"/>
</dbReference>
<evidence type="ECO:0000256" key="1">
    <source>
        <dbReference type="ARBA" id="ARBA00022679"/>
    </source>
</evidence>
<feature type="coiled-coil region" evidence="4">
    <location>
        <begin position="202"/>
        <end position="229"/>
    </location>
</feature>